<name>A0ABT6DJ03_9BACT</name>
<evidence type="ECO:0000256" key="1">
    <source>
        <dbReference type="SAM" id="SignalP"/>
    </source>
</evidence>
<reference evidence="2" key="1">
    <citation type="submission" date="2022-08" db="EMBL/GenBank/DDBJ databases">
        <title>Novel Bdellovibrio Species Isolated from Svalbard: Designation Bdellovibrio svalbardensis.</title>
        <authorList>
            <person name="Mitchell R.J."/>
            <person name="Choi S.Y."/>
        </authorList>
    </citation>
    <scope>NUCLEOTIDE SEQUENCE</scope>
    <source>
        <strain evidence="2">PAP01</strain>
    </source>
</reference>
<keyword evidence="3" id="KW-1185">Reference proteome</keyword>
<dbReference type="Proteomes" id="UP001152321">
    <property type="component" value="Unassembled WGS sequence"/>
</dbReference>
<feature type="signal peptide" evidence="1">
    <location>
        <begin position="1"/>
        <end position="25"/>
    </location>
</feature>
<evidence type="ECO:0000313" key="3">
    <source>
        <dbReference type="Proteomes" id="UP001152321"/>
    </source>
</evidence>
<comment type="caution">
    <text evidence="2">The sequence shown here is derived from an EMBL/GenBank/DDBJ whole genome shotgun (WGS) entry which is preliminary data.</text>
</comment>
<proteinExistence type="predicted"/>
<accession>A0ABT6DJ03</accession>
<protein>
    <recommendedName>
        <fullName evidence="4">Peptidase C39-like domain-containing protein</fullName>
    </recommendedName>
</protein>
<evidence type="ECO:0008006" key="4">
    <source>
        <dbReference type="Google" id="ProtNLM"/>
    </source>
</evidence>
<evidence type="ECO:0000313" key="2">
    <source>
        <dbReference type="EMBL" id="MDG0816822.1"/>
    </source>
</evidence>
<feature type="chain" id="PRO_5046822796" description="Peptidase C39-like domain-containing protein" evidence="1">
    <location>
        <begin position="26"/>
        <end position="281"/>
    </location>
</feature>
<dbReference type="EMBL" id="JANRMI010000003">
    <property type="protein sequence ID" value="MDG0816822.1"/>
    <property type="molecule type" value="Genomic_DNA"/>
</dbReference>
<keyword evidence="1" id="KW-0732">Signal</keyword>
<gene>
    <name evidence="2" type="ORF">NWE73_10630</name>
</gene>
<sequence length="281" mass="32205">MIQSRTFFYGMTLVVTTLFSSLLHAAEINKSGSVKAPTSRKEYCTGASDVNYFKSLVYSYENRLSFLNSGGIGNGGVCWWHSMFTRNATYVAVYRPDLRRADRQKAVEIIADIVDGRAVVEVPGYHNLYEFSTDYHREIQSALNRWQIGEGIAFGWLRGITGRTRVEPGTLKVMMDELYQEVKRGHVTYQKLQIPGIMAHAWLVVDMNKTLMGYDLEVIDSNYRDIRTIHYQKGMTHLNEYNSVPYTSRNSSPYQAYAYAKSNYCRLGLKSTDMRSQLAQR</sequence>
<organism evidence="2 3">
    <name type="scientific">Bdellovibrio svalbardensis</name>
    <dbReference type="NCBI Taxonomy" id="2972972"/>
    <lineage>
        <taxon>Bacteria</taxon>
        <taxon>Pseudomonadati</taxon>
        <taxon>Bdellovibrionota</taxon>
        <taxon>Bdellovibrionia</taxon>
        <taxon>Bdellovibrionales</taxon>
        <taxon>Pseudobdellovibrionaceae</taxon>
        <taxon>Bdellovibrio</taxon>
    </lineage>
</organism>
<dbReference type="RefSeq" id="WP_277578300.1">
    <property type="nucleotide sequence ID" value="NZ_JANRMI010000003.1"/>
</dbReference>